<evidence type="ECO:0000313" key="3">
    <source>
        <dbReference type="Proteomes" id="UP000516370"/>
    </source>
</evidence>
<organism evidence="2 3">
    <name type="scientific">Marinomonas arctica</name>
    <dbReference type="NCBI Taxonomy" id="383750"/>
    <lineage>
        <taxon>Bacteria</taxon>
        <taxon>Pseudomonadati</taxon>
        <taxon>Pseudomonadota</taxon>
        <taxon>Gammaproteobacteria</taxon>
        <taxon>Oceanospirillales</taxon>
        <taxon>Oceanospirillaceae</taxon>
        <taxon>Marinomonas</taxon>
    </lineage>
</organism>
<dbReference type="RefSeq" id="WP_162623564.1">
    <property type="nucleotide sequence ID" value="NZ_CP061081.1"/>
</dbReference>
<dbReference type="EMBL" id="CP061081">
    <property type="protein sequence ID" value="QNT05796.1"/>
    <property type="molecule type" value="Genomic_DNA"/>
</dbReference>
<dbReference type="Proteomes" id="UP000516370">
    <property type="component" value="Chromosome"/>
</dbReference>
<keyword evidence="1" id="KW-1133">Transmembrane helix</keyword>
<protein>
    <submittedName>
        <fullName evidence="2">Uncharacterized protein</fullName>
    </submittedName>
</protein>
<feature type="transmembrane region" description="Helical" evidence="1">
    <location>
        <begin position="186"/>
        <end position="207"/>
    </location>
</feature>
<evidence type="ECO:0000313" key="2">
    <source>
        <dbReference type="EMBL" id="QNT05796.1"/>
    </source>
</evidence>
<proteinExistence type="predicted"/>
<keyword evidence="1" id="KW-0812">Transmembrane</keyword>
<evidence type="ECO:0000256" key="1">
    <source>
        <dbReference type="SAM" id="Phobius"/>
    </source>
</evidence>
<name>A0A7H1J5N0_9GAMM</name>
<keyword evidence="3" id="KW-1185">Reference proteome</keyword>
<dbReference type="AlphaFoldDB" id="A0A7H1J5N0"/>
<gene>
    <name evidence="2" type="ORF">IBG28_19450</name>
</gene>
<dbReference type="KEGG" id="mard:IBG28_19450"/>
<sequence>MSAYSVAIYSAEKCTFHTPSESVEWLTSYALEDHLTIDASHLLSIQQALSFDSVPTCSRIVVLIPDDWLSVSQCSLEHSVPSSLLPLAALSHAVETSFLPPETLVFNYQCLDVSVGDRQLRVFACAAEWAEQLCLPFQSIAKSCLLMSQSQWLGMSSRDRTWAHCSQHALSPYQPNKVKQQRARRLWVVLGGISVLLHCAAVLYSFYLQDEAAQMILARQQTLASQSAWSSEEEVGGMTESVLSLIQALPDSVRLEGVNSELEGMSFEMTLLEQDLDVLLSRWQQQYPDWRWEIVQQQSDSSLVRAHKDVVDVSISVFEK</sequence>
<accession>A0A7H1J5N0</accession>
<keyword evidence="1" id="KW-0472">Membrane</keyword>
<reference evidence="2 3" key="1">
    <citation type="submission" date="2020-09" db="EMBL/GenBank/DDBJ databases">
        <title>Complete genome sequence of an Arctic sea ice bacterium Marinomonas arctica BSI20414.</title>
        <authorList>
            <person name="Liao L."/>
            <person name="Chen B."/>
        </authorList>
    </citation>
    <scope>NUCLEOTIDE SEQUENCE [LARGE SCALE GENOMIC DNA]</scope>
    <source>
        <strain evidence="2 3">BSI20414</strain>
    </source>
</reference>